<dbReference type="PANTHER" id="PTHR10642:SF26">
    <property type="entry name" value="RIBONUCLEASE H1"/>
    <property type="match status" value="1"/>
</dbReference>
<dbReference type="GO" id="GO:0046872">
    <property type="term" value="F:metal ion binding"/>
    <property type="evidence" value="ECO:0007669"/>
    <property type="project" value="UniProtKB-KW"/>
</dbReference>
<dbReference type="EC" id="3.1.26.4" evidence="3"/>
<evidence type="ECO:0000259" key="8">
    <source>
        <dbReference type="PROSITE" id="PS50879"/>
    </source>
</evidence>
<proteinExistence type="inferred from homology"/>
<keyword evidence="5" id="KW-0479">Metal-binding</keyword>
<comment type="caution">
    <text evidence="9">The sequence shown here is derived from an EMBL/GenBank/DDBJ whole genome shotgun (WGS) entry which is preliminary data.</text>
</comment>
<dbReference type="PANTHER" id="PTHR10642">
    <property type="entry name" value="RIBONUCLEASE H1"/>
    <property type="match status" value="1"/>
</dbReference>
<evidence type="ECO:0000256" key="7">
    <source>
        <dbReference type="ARBA" id="ARBA00022801"/>
    </source>
</evidence>
<protein>
    <recommendedName>
        <fullName evidence="3">ribonuclease H</fullName>
        <ecNumber evidence="3">3.1.26.4</ecNumber>
    </recommendedName>
</protein>
<evidence type="ECO:0000256" key="6">
    <source>
        <dbReference type="ARBA" id="ARBA00022759"/>
    </source>
</evidence>
<dbReference type="InterPro" id="IPR012337">
    <property type="entry name" value="RNaseH-like_sf"/>
</dbReference>
<dbReference type="Gene3D" id="3.30.420.10">
    <property type="entry name" value="Ribonuclease H-like superfamily/Ribonuclease H"/>
    <property type="match status" value="1"/>
</dbReference>
<dbReference type="SUPFAM" id="SSF53098">
    <property type="entry name" value="Ribonuclease H-like"/>
    <property type="match status" value="1"/>
</dbReference>
<gene>
    <name evidence="9" type="ORF">PG999_002336</name>
</gene>
<keyword evidence="6" id="KW-0255">Endonuclease</keyword>
<evidence type="ECO:0000256" key="2">
    <source>
        <dbReference type="ARBA" id="ARBA00005300"/>
    </source>
</evidence>
<dbReference type="Pfam" id="PF00075">
    <property type="entry name" value="RNase_H"/>
    <property type="match status" value="1"/>
</dbReference>
<dbReference type="AlphaFoldDB" id="A0AAW0R842"/>
<comment type="similarity">
    <text evidence="2">Belongs to the RNase H family.</text>
</comment>
<accession>A0AAW0R842</accession>
<evidence type="ECO:0000313" key="10">
    <source>
        <dbReference type="Proteomes" id="UP001392437"/>
    </source>
</evidence>
<keyword evidence="10" id="KW-1185">Reference proteome</keyword>
<name>A0AAW0R842_9PEZI</name>
<dbReference type="PROSITE" id="PS50879">
    <property type="entry name" value="RNASE_H_1"/>
    <property type="match status" value="1"/>
</dbReference>
<dbReference type="GO" id="GO:0004523">
    <property type="term" value="F:RNA-DNA hybrid ribonuclease activity"/>
    <property type="evidence" value="ECO:0007669"/>
    <property type="project" value="UniProtKB-EC"/>
</dbReference>
<reference evidence="9 10" key="1">
    <citation type="submission" date="2023-01" db="EMBL/GenBank/DDBJ databases">
        <title>Analysis of 21 Apiospora genomes using comparative genomics revels a genus with tremendous synthesis potential of carbohydrate active enzymes and secondary metabolites.</title>
        <authorList>
            <person name="Sorensen T."/>
        </authorList>
    </citation>
    <scope>NUCLEOTIDE SEQUENCE [LARGE SCALE GENOMIC DNA]</scope>
    <source>
        <strain evidence="9 10">CBS 117206</strain>
    </source>
</reference>
<organism evidence="9 10">
    <name type="scientific">Apiospora kogelbergensis</name>
    <dbReference type="NCBI Taxonomy" id="1337665"/>
    <lineage>
        <taxon>Eukaryota</taxon>
        <taxon>Fungi</taxon>
        <taxon>Dikarya</taxon>
        <taxon>Ascomycota</taxon>
        <taxon>Pezizomycotina</taxon>
        <taxon>Sordariomycetes</taxon>
        <taxon>Xylariomycetidae</taxon>
        <taxon>Amphisphaeriales</taxon>
        <taxon>Apiosporaceae</taxon>
        <taxon>Apiospora</taxon>
    </lineage>
</organism>
<sequence>MVYKLNFHVDGGCRRNGLGEGVIGGAAAIWNSRYRHIYRTRILPAYSPVEPPPTNQRAELLAIIMAQQWTLERYQQLRGYPRISVRIYSDSQYAVKCLNIWFAKWSHNGWLNARGLEVANRDLLEHALALHDDVEQLGSVRYIWIPRARNRLADRYCKQALDQQE</sequence>
<evidence type="ECO:0000256" key="4">
    <source>
        <dbReference type="ARBA" id="ARBA00022722"/>
    </source>
</evidence>
<keyword evidence="7" id="KW-0378">Hydrolase</keyword>
<dbReference type="InterPro" id="IPR036397">
    <property type="entry name" value="RNaseH_sf"/>
</dbReference>
<evidence type="ECO:0000313" key="9">
    <source>
        <dbReference type="EMBL" id="KAK8129956.1"/>
    </source>
</evidence>
<dbReference type="EMBL" id="JAQQWP010000002">
    <property type="protein sequence ID" value="KAK8129956.1"/>
    <property type="molecule type" value="Genomic_DNA"/>
</dbReference>
<evidence type="ECO:0000256" key="5">
    <source>
        <dbReference type="ARBA" id="ARBA00022723"/>
    </source>
</evidence>
<dbReference type="Proteomes" id="UP001392437">
    <property type="component" value="Unassembled WGS sequence"/>
</dbReference>
<dbReference type="InterPro" id="IPR050092">
    <property type="entry name" value="RNase_H"/>
</dbReference>
<dbReference type="GO" id="GO:0043137">
    <property type="term" value="P:DNA replication, removal of RNA primer"/>
    <property type="evidence" value="ECO:0007669"/>
    <property type="project" value="TreeGrafter"/>
</dbReference>
<dbReference type="GO" id="GO:0003676">
    <property type="term" value="F:nucleic acid binding"/>
    <property type="evidence" value="ECO:0007669"/>
    <property type="project" value="InterPro"/>
</dbReference>
<evidence type="ECO:0000256" key="1">
    <source>
        <dbReference type="ARBA" id="ARBA00000077"/>
    </source>
</evidence>
<comment type="catalytic activity">
    <reaction evidence="1">
        <text>Endonucleolytic cleavage to 5'-phosphomonoester.</text>
        <dbReference type="EC" id="3.1.26.4"/>
    </reaction>
</comment>
<evidence type="ECO:0000256" key="3">
    <source>
        <dbReference type="ARBA" id="ARBA00012180"/>
    </source>
</evidence>
<feature type="domain" description="RNase H type-1" evidence="8">
    <location>
        <begin position="1"/>
        <end position="165"/>
    </location>
</feature>
<dbReference type="InterPro" id="IPR002156">
    <property type="entry name" value="RNaseH_domain"/>
</dbReference>
<keyword evidence="4" id="KW-0540">Nuclease</keyword>